<dbReference type="HOGENOM" id="CLU_845682_0_0_1"/>
<proteinExistence type="predicted"/>
<dbReference type="Proteomes" id="UP000026915">
    <property type="component" value="Chromosome 1"/>
</dbReference>
<dbReference type="Gramene" id="EOX93359">
    <property type="protein sequence ID" value="EOX93359"/>
    <property type="gene ID" value="TCM_002201"/>
</dbReference>
<reference evidence="1 2" key="1">
    <citation type="journal article" date="2013" name="Genome Biol.">
        <title>The genome sequence of the most widely cultivated cacao type and its use to identify candidate genes regulating pod color.</title>
        <authorList>
            <person name="Motamayor J.C."/>
            <person name="Mockaitis K."/>
            <person name="Schmutz J."/>
            <person name="Haiminen N."/>
            <person name="Iii D.L."/>
            <person name="Cornejo O."/>
            <person name="Findley S.D."/>
            <person name="Zheng P."/>
            <person name="Utro F."/>
            <person name="Royaert S."/>
            <person name="Saski C."/>
            <person name="Jenkins J."/>
            <person name="Podicheti R."/>
            <person name="Zhao M."/>
            <person name="Scheffler B.E."/>
            <person name="Stack J.C."/>
            <person name="Feltus F.A."/>
            <person name="Mustiga G.M."/>
            <person name="Amores F."/>
            <person name="Phillips W."/>
            <person name="Marelli J.P."/>
            <person name="May G.D."/>
            <person name="Shapiro H."/>
            <person name="Ma J."/>
            <person name="Bustamante C.D."/>
            <person name="Schnell R.J."/>
            <person name="Main D."/>
            <person name="Gilbert D."/>
            <person name="Parida L."/>
            <person name="Kuhn D.N."/>
        </authorList>
    </citation>
    <scope>NUCLEOTIDE SEQUENCE [LARGE SCALE GENOMIC DNA]</scope>
    <source>
        <strain evidence="2">cv. Matina 1-6</strain>
    </source>
</reference>
<organism evidence="1 2">
    <name type="scientific">Theobroma cacao</name>
    <name type="common">Cacao</name>
    <name type="synonym">Cocoa</name>
    <dbReference type="NCBI Taxonomy" id="3641"/>
    <lineage>
        <taxon>Eukaryota</taxon>
        <taxon>Viridiplantae</taxon>
        <taxon>Streptophyta</taxon>
        <taxon>Embryophyta</taxon>
        <taxon>Tracheophyta</taxon>
        <taxon>Spermatophyta</taxon>
        <taxon>Magnoliopsida</taxon>
        <taxon>eudicotyledons</taxon>
        <taxon>Gunneridae</taxon>
        <taxon>Pentapetalae</taxon>
        <taxon>rosids</taxon>
        <taxon>malvids</taxon>
        <taxon>Malvales</taxon>
        <taxon>Malvaceae</taxon>
        <taxon>Byttnerioideae</taxon>
        <taxon>Theobroma</taxon>
    </lineage>
</organism>
<dbReference type="PANTHER" id="PTHR11439">
    <property type="entry name" value="GAG-POL-RELATED RETROTRANSPOSON"/>
    <property type="match status" value="1"/>
</dbReference>
<dbReference type="STRING" id="3641.A0A061DKP2"/>
<protein>
    <submittedName>
        <fullName evidence="1">Uncharacterized protein</fullName>
    </submittedName>
</protein>
<dbReference type="PANTHER" id="PTHR11439:SF502">
    <property type="entry name" value="SECRETED RXLR EFFECTOR PROTEIN 161-LIKE"/>
    <property type="match status" value="1"/>
</dbReference>
<dbReference type="eggNOG" id="KOG0017">
    <property type="taxonomic scope" value="Eukaryota"/>
</dbReference>
<dbReference type="AlphaFoldDB" id="A0A061DKP2"/>
<gene>
    <name evidence="1" type="ORF">TCM_002201</name>
</gene>
<keyword evidence="2" id="KW-1185">Reference proteome</keyword>
<evidence type="ECO:0000313" key="2">
    <source>
        <dbReference type="Proteomes" id="UP000026915"/>
    </source>
</evidence>
<sequence>MKVFFFFEDSRNGVSERKNKTIMEMARCLLFQKGPSMIKSTFFFTLGGFQRSANEPTLYVYNSTNSIKDANELLKKFHIENNKAVETPLASNYKLSKKDGASKTISSTYKSIIGSLLYLTTSRLDIMFLASLISRFMQKPSQNHYSTTKQALRYIKGTIDFSLRFEKKESSELISYCDSDWVKSVDDSKSGYPVNVLGLAIENIFMSRCKIHSKRWPFLFNHHFLPKLERESKEFIVQDQEIMEDKAEKPKRMEWLTKYGRKLKKMLKSPTSSQKASVVSVLPPRAVCCEELFIPEKGHRRPGDYCVDPFVAAHIAAQNHFSLRPNIYL</sequence>
<dbReference type="EMBL" id="CM001879">
    <property type="protein sequence ID" value="EOX93359.1"/>
    <property type="molecule type" value="Genomic_DNA"/>
</dbReference>
<name>A0A061DKP2_THECC</name>
<accession>A0A061DKP2</accession>
<dbReference type="InParanoid" id="A0A061DKP2"/>
<evidence type="ECO:0000313" key="1">
    <source>
        <dbReference type="EMBL" id="EOX93359.1"/>
    </source>
</evidence>